<evidence type="ECO:0000256" key="3">
    <source>
        <dbReference type="ARBA" id="ARBA00022475"/>
    </source>
</evidence>
<keyword evidence="3" id="KW-1003">Cell membrane</keyword>
<reference evidence="7 8" key="1">
    <citation type="submission" date="2019-07" db="EMBL/GenBank/DDBJ databases">
        <title>Draft genome of C. aurimucosum strain 14-2523.</title>
        <authorList>
            <person name="Pacheco L.G.C."/>
            <person name="Aguiar E.R.G.R."/>
            <person name="Navas J."/>
            <person name="Santos C.S."/>
            <person name="Rocha D.J.P.G."/>
        </authorList>
    </citation>
    <scope>NUCLEOTIDE SEQUENCE [LARGE SCALE GENOMIC DNA]</scope>
    <source>
        <strain evidence="7 8">14-2523</strain>
    </source>
</reference>
<evidence type="ECO:0000313" key="8">
    <source>
        <dbReference type="Proteomes" id="UP000320531"/>
    </source>
</evidence>
<evidence type="ECO:0000256" key="4">
    <source>
        <dbReference type="ARBA" id="ARBA00023136"/>
    </source>
</evidence>
<evidence type="ECO:0000256" key="5">
    <source>
        <dbReference type="SAM" id="SignalP"/>
    </source>
</evidence>
<comment type="caution">
    <text evidence="7">The sequence shown here is derived from an EMBL/GenBank/DDBJ whole genome shotgun (WGS) entry which is preliminary data.</text>
</comment>
<evidence type="ECO:0000313" key="7">
    <source>
        <dbReference type="EMBL" id="TVU57798.1"/>
    </source>
</evidence>
<dbReference type="EMBL" id="VMTY01000001">
    <property type="protein sequence ID" value="TVU57798.1"/>
    <property type="molecule type" value="Genomic_DNA"/>
</dbReference>
<dbReference type="GO" id="GO:0043190">
    <property type="term" value="C:ATP-binding cassette (ABC) transporter complex"/>
    <property type="evidence" value="ECO:0007669"/>
    <property type="project" value="InterPro"/>
</dbReference>
<dbReference type="Proteomes" id="UP000320531">
    <property type="component" value="Unassembled WGS sequence"/>
</dbReference>
<dbReference type="GO" id="GO:0015226">
    <property type="term" value="F:carnitine transmembrane transporter activity"/>
    <property type="evidence" value="ECO:0007669"/>
    <property type="project" value="TreeGrafter"/>
</dbReference>
<proteinExistence type="predicted"/>
<dbReference type="Gene3D" id="3.40.190.100">
    <property type="entry name" value="Glycine betaine-binding periplasmic protein, domain 2"/>
    <property type="match status" value="1"/>
</dbReference>
<dbReference type="Pfam" id="PF04069">
    <property type="entry name" value="OpuAC"/>
    <property type="match status" value="1"/>
</dbReference>
<keyword evidence="2" id="KW-0813">Transport</keyword>
<dbReference type="PROSITE" id="PS51257">
    <property type="entry name" value="PROKAR_LIPOPROTEIN"/>
    <property type="match status" value="1"/>
</dbReference>
<sequence length="299" mass="32871">MFSRKILATVSALALSASLVACSSDSSDSASGSDNDGDKGTITMGYIPSWTDGLSTAHLLQNKLEEAGYTVEHEQLNDAAVVYTALASGDIDIYPSAWSEFTHKQYMDKYSDKIEDYGAYYGNARLTWAVPEYMDDVNSIEDLKGQADRFGGQVVGIEPGAGLTKASQETIEGYELDGYNLSTSSTPAMLSELKSATDAEEDIVVTLWRPFWANAKFPVKDLEDPKGTLGDTEGLHWLARDGFEEDNPEVAEWLKGLKLDDEQYGTLEDLVVNEYGEGKELEAVREWLDKNPDVVEDIK</sequence>
<comment type="subcellular location">
    <subcellularLocation>
        <location evidence="1">Cell membrane</location>
    </subcellularLocation>
</comment>
<feature type="domain" description="ABC-type glycine betaine transport system substrate-binding" evidence="6">
    <location>
        <begin position="41"/>
        <end position="290"/>
    </location>
</feature>
<dbReference type="GO" id="GO:0015871">
    <property type="term" value="P:choline transport"/>
    <property type="evidence" value="ECO:0007669"/>
    <property type="project" value="TreeGrafter"/>
</dbReference>
<evidence type="ECO:0000256" key="1">
    <source>
        <dbReference type="ARBA" id="ARBA00004236"/>
    </source>
</evidence>
<feature type="signal peptide" evidence="5">
    <location>
        <begin position="1"/>
        <end position="23"/>
    </location>
</feature>
<dbReference type="GO" id="GO:0005275">
    <property type="term" value="F:amine transmembrane transporter activity"/>
    <property type="evidence" value="ECO:0007669"/>
    <property type="project" value="TreeGrafter"/>
</dbReference>
<protein>
    <submittedName>
        <fullName evidence="7">Glycine betaine ABC transporter substrate-binding protein</fullName>
    </submittedName>
</protein>
<organism evidence="7 8">
    <name type="scientific">Corynebacterium aurimucosum</name>
    <dbReference type="NCBI Taxonomy" id="169292"/>
    <lineage>
        <taxon>Bacteria</taxon>
        <taxon>Bacillati</taxon>
        <taxon>Actinomycetota</taxon>
        <taxon>Actinomycetes</taxon>
        <taxon>Mycobacteriales</taxon>
        <taxon>Corynebacteriaceae</taxon>
        <taxon>Corynebacterium</taxon>
    </lineage>
</organism>
<evidence type="ECO:0000256" key="2">
    <source>
        <dbReference type="ARBA" id="ARBA00022448"/>
    </source>
</evidence>
<keyword evidence="5" id="KW-0732">Signal</keyword>
<dbReference type="Gene3D" id="3.10.105.10">
    <property type="entry name" value="Dipeptide-binding Protein, Domain 3"/>
    <property type="match status" value="2"/>
</dbReference>
<dbReference type="GO" id="GO:0031460">
    <property type="term" value="P:glycine betaine transport"/>
    <property type="evidence" value="ECO:0007669"/>
    <property type="project" value="TreeGrafter"/>
</dbReference>
<dbReference type="SUPFAM" id="SSF53850">
    <property type="entry name" value="Periplasmic binding protein-like II"/>
    <property type="match status" value="1"/>
</dbReference>
<dbReference type="InterPro" id="IPR007210">
    <property type="entry name" value="ABC_Gly_betaine_transp_sub-bd"/>
</dbReference>
<accession>A0A558GLU8</accession>
<keyword evidence="4" id="KW-0472">Membrane</keyword>
<evidence type="ECO:0000259" key="6">
    <source>
        <dbReference type="Pfam" id="PF04069"/>
    </source>
</evidence>
<dbReference type="CDD" id="cd13639">
    <property type="entry name" value="PBP2_OpuAC_like"/>
    <property type="match status" value="1"/>
</dbReference>
<feature type="chain" id="PRO_5038862044" evidence="5">
    <location>
        <begin position="24"/>
        <end position="299"/>
    </location>
</feature>
<dbReference type="PANTHER" id="PTHR47737">
    <property type="entry name" value="GLYCINE BETAINE/PROLINE BETAINE TRANSPORT SYSTEM PERMEASE PROTEIN PROW"/>
    <property type="match status" value="1"/>
</dbReference>
<dbReference type="AlphaFoldDB" id="A0A558GLU8"/>
<gene>
    <name evidence="7" type="ORF">FQK23_00575</name>
</gene>
<name>A0A558GLU8_9CORY</name>
<dbReference type="PANTHER" id="PTHR47737:SF1">
    <property type="entry name" value="GLYCINE BETAINE_PROLINE BETAINE TRANSPORT SYSTEM PERMEASE PROTEIN PROW"/>
    <property type="match status" value="1"/>
</dbReference>